<dbReference type="EMBL" id="JAPFFF010000034">
    <property type="protein sequence ID" value="KAK8843884.1"/>
    <property type="molecule type" value="Genomic_DNA"/>
</dbReference>
<keyword evidence="2" id="KW-1185">Reference proteome</keyword>
<gene>
    <name evidence="1" type="ORF">M9Y10_024965</name>
</gene>
<organism evidence="1 2">
    <name type="scientific">Tritrichomonas musculus</name>
    <dbReference type="NCBI Taxonomy" id="1915356"/>
    <lineage>
        <taxon>Eukaryota</taxon>
        <taxon>Metamonada</taxon>
        <taxon>Parabasalia</taxon>
        <taxon>Tritrichomonadida</taxon>
        <taxon>Tritrichomonadidae</taxon>
        <taxon>Tritrichomonas</taxon>
    </lineage>
</organism>
<evidence type="ECO:0000313" key="1">
    <source>
        <dbReference type="EMBL" id="KAK8843884.1"/>
    </source>
</evidence>
<sequence length="110" mass="12876">MPKTSTAPNRRKLGERGVAQALLGDFDPEKSKGMKVVMKFFDNKISVNRLISLGTILSQMLNLEFPRNYKRNRDLLVKWFDMNLEIIEPNLDKITIVFDENDEKKEFTRK</sequence>
<comment type="caution">
    <text evidence="1">The sequence shown here is derived from an EMBL/GenBank/DDBJ whole genome shotgun (WGS) entry which is preliminary data.</text>
</comment>
<name>A0ABR2HCN4_9EUKA</name>
<accession>A0ABR2HCN4</accession>
<reference evidence="1 2" key="1">
    <citation type="submission" date="2024-04" db="EMBL/GenBank/DDBJ databases">
        <title>Tritrichomonas musculus Genome.</title>
        <authorList>
            <person name="Alves-Ferreira E."/>
            <person name="Grigg M."/>
            <person name="Lorenzi H."/>
            <person name="Galac M."/>
        </authorList>
    </citation>
    <scope>NUCLEOTIDE SEQUENCE [LARGE SCALE GENOMIC DNA]</scope>
    <source>
        <strain evidence="1 2">EAF2021</strain>
    </source>
</reference>
<proteinExistence type="predicted"/>
<protein>
    <submittedName>
        <fullName evidence="1">Uncharacterized protein</fullName>
    </submittedName>
</protein>
<evidence type="ECO:0000313" key="2">
    <source>
        <dbReference type="Proteomes" id="UP001470230"/>
    </source>
</evidence>
<dbReference type="Proteomes" id="UP001470230">
    <property type="component" value="Unassembled WGS sequence"/>
</dbReference>